<proteinExistence type="predicted"/>
<evidence type="ECO:0000313" key="6">
    <source>
        <dbReference type="Proteomes" id="UP001392437"/>
    </source>
</evidence>
<feature type="repeat" description="ANK" evidence="3">
    <location>
        <begin position="900"/>
        <end position="932"/>
    </location>
</feature>
<protein>
    <recommendedName>
        <fullName evidence="4">Clr5 domain-containing protein</fullName>
    </recommendedName>
</protein>
<reference evidence="5 6" key="1">
    <citation type="submission" date="2023-01" db="EMBL/GenBank/DDBJ databases">
        <title>Analysis of 21 Apiospora genomes using comparative genomics revels a genus with tremendous synthesis potential of carbohydrate active enzymes and secondary metabolites.</title>
        <authorList>
            <person name="Sorensen T."/>
        </authorList>
    </citation>
    <scope>NUCLEOTIDE SEQUENCE [LARGE SCALE GENOMIC DNA]</scope>
    <source>
        <strain evidence="5 6">CBS 117206</strain>
    </source>
</reference>
<feature type="domain" description="Clr5" evidence="4">
    <location>
        <begin position="17"/>
        <end position="60"/>
    </location>
</feature>
<dbReference type="Pfam" id="PF14420">
    <property type="entry name" value="Clr5"/>
    <property type="match status" value="1"/>
</dbReference>
<accession>A0AAW0QKM3</accession>
<dbReference type="PROSITE" id="PS50088">
    <property type="entry name" value="ANK_REPEAT"/>
    <property type="match status" value="1"/>
</dbReference>
<sequence>MRPTVIFANRPKDFSLWDDHTEVLKELYLTQKRPLKEVKRVMESEHGFPKDFTVSTYETTLRDHLGFRKNLKGSDWEAIGKYLEKRRGKSSEVTFLGSRLDSKKIDKEVQRYHPRAGSANIPNSANITIHTPPPNTPEIFVRPELPGNRAVAMITTEHMALSRQLISTALRGPSPRSPQATPAPIDPVHIEQLFKSRFIDSRRRLPFNEFATHLLDMRSPTVFGLNSSVGVLMHAIYSLSNHHPHWDGSGSFLKWLGVVADMQLLRNFFSDKTPTVIEMWRCLIHDVGIRSPETQDVLLEIGSTVRGGELFQGHASQFCNLLRQKGYGPLSGRRLWNRVCLAGSAIVSDYRMAIDIRIYLLNESIRQGDAKSTKALVNQGAPIPKHMRQIHFSRNNIIHEDLCENQECVKIMLEAGMTIDLGVDDKLHWAAPGVPALITDWLWFHRHDRALDVYRPLSERMRSCVTVSGICGAASQSLKSLDGYMKGKPQPAQRVKEELLQVALSEACGQGLVDIVQVLLEYGVDPEVELLTVRSWHDCSPLEWLPSFRAVSRKDVGFIKLLAERGACFNRQEILDSLIAWHREDDQRGQQDDIRRVVGHLMQAGLDIQQYGPKTMLKALGLLDLGERRWQMNNKWEPRGVIIEVLQELGVTWDEHYFDTVEQLSLWREDRKEPHNDSTSDVFDTLDAVLRPEDSGAKIFGGMDLLQAAIRKSCSNATIRYMLKKGIPVHSRPCKVDGESILQAALVKLGRSELVIMLLKHLTDIKSDPVWPSLLGMSMVMLFFSGTKSKALDLLEYVAKDRLDLLHLLVWCQAPDHIMHHVWDNGTAFAQLHKEDQVPVLEGLIDAGAYTWAHCLIEQGVTIEGSNVLSRAATSSDCPLWFIQYLLKRDANAARPSGEHRRSALQSAAGAGSLSIATLLMENGASVNEVSPASGMSEGLCPNSNRRLNSFANALGLSTPLDMASCMGRLDMVKLLLDNGGRSAVPGLTGFDGALKVAREKRYGGIVMLIENMDGQYGTGL</sequence>
<dbReference type="Proteomes" id="UP001392437">
    <property type="component" value="Unassembled WGS sequence"/>
</dbReference>
<organism evidence="5 6">
    <name type="scientific">Apiospora kogelbergensis</name>
    <dbReference type="NCBI Taxonomy" id="1337665"/>
    <lineage>
        <taxon>Eukaryota</taxon>
        <taxon>Fungi</taxon>
        <taxon>Dikarya</taxon>
        <taxon>Ascomycota</taxon>
        <taxon>Pezizomycotina</taxon>
        <taxon>Sordariomycetes</taxon>
        <taxon>Xylariomycetidae</taxon>
        <taxon>Amphisphaeriales</taxon>
        <taxon>Apiosporaceae</taxon>
        <taxon>Apiospora</taxon>
    </lineage>
</organism>
<keyword evidence="2 3" id="KW-0040">ANK repeat</keyword>
<dbReference type="PANTHER" id="PTHR24198">
    <property type="entry name" value="ANKYRIN REPEAT AND PROTEIN KINASE DOMAIN-CONTAINING PROTEIN"/>
    <property type="match status" value="1"/>
</dbReference>
<evidence type="ECO:0000256" key="3">
    <source>
        <dbReference type="PROSITE-ProRule" id="PRU00023"/>
    </source>
</evidence>
<gene>
    <name evidence="5" type="ORF">PG999_010278</name>
</gene>
<dbReference type="InterPro" id="IPR002110">
    <property type="entry name" value="Ankyrin_rpt"/>
</dbReference>
<dbReference type="InterPro" id="IPR025676">
    <property type="entry name" value="Clr5_dom"/>
</dbReference>
<keyword evidence="1" id="KW-0677">Repeat</keyword>
<dbReference type="InterPro" id="IPR036770">
    <property type="entry name" value="Ankyrin_rpt-contain_sf"/>
</dbReference>
<keyword evidence="6" id="KW-1185">Reference proteome</keyword>
<comment type="caution">
    <text evidence="5">The sequence shown here is derived from an EMBL/GenBank/DDBJ whole genome shotgun (WGS) entry which is preliminary data.</text>
</comment>
<evidence type="ECO:0000256" key="1">
    <source>
        <dbReference type="ARBA" id="ARBA00022737"/>
    </source>
</evidence>
<dbReference type="AlphaFoldDB" id="A0AAW0QKM3"/>
<dbReference type="SMART" id="SM00248">
    <property type="entry name" value="ANK"/>
    <property type="match status" value="6"/>
</dbReference>
<name>A0AAW0QKM3_9PEZI</name>
<evidence type="ECO:0000259" key="4">
    <source>
        <dbReference type="Pfam" id="PF14420"/>
    </source>
</evidence>
<dbReference type="SUPFAM" id="SSF48403">
    <property type="entry name" value="Ankyrin repeat"/>
    <property type="match status" value="1"/>
</dbReference>
<evidence type="ECO:0000313" key="5">
    <source>
        <dbReference type="EMBL" id="KAK8099904.1"/>
    </source>
</evidence>
<evidence type="ECO:0000256" key="2">
    <source>
        <dbReference type="ARBA" id="ARBA00023043"/>
    </source>
</evidence>
<dbReference type="Pfam" id="PF00023">
    <property type="entry name" value="Ank"/>
    <property type="match status" value="1"/>
</dbReference>
<dbReference type="PROSITE" id="PS50297">
    <property type="entry name" value="ANK_REP_REGION"/>
    <property type="match status" value="1"/>
</dbReference>
<dbReference type="PANTHER" id="PTHR24198:SF165">
    <property type="entry name" value="ANKYRIN REPEAT-CONTAINING PROTEIN-RELATED"/>
    <property type="match status" value="1"/>
</dbReference>
<dbReference type="EMBL" id="JAQQWP010000009">
    <property type="protein sequence ID" value="KAK8099904.1"/>
    <property type="molecule type" value="Genomic_DNA"/>
</dbReference>
<dbReference type="Gene3D" id="1.25.40.20">
    <property type="entry name" value="Ankyrin repeat-containing domain"/>
    <property type="match status" value="2"/>
</dbReference>